<dbReference type="AlphaFoldDB" id="A0A1M6C097"/>
<evidence type="ECO:0000256" key="5">
    <source>
        <dbReference type="ARBA" id="ARBA00070406"/>
    </source>
</evidence>
<evidence type="ECO:0000313" key="8">
    <source>
        <dbReference type="EMBL" id="SHI54400.1"/>
    </source>
</evidence>
<dbReference type="Gene3D" id="3.30.450.40">
    <property type="match status" value="1"/>
</dbReference>
<dbReference type="InterPro" id="IPR029016">
    <property type="entry name" value="GAF-like_dom_sf"/>
</dbReference>
<evidence type="ECO:0000259" key="6">
    <source>
        <dbReference type="PROSITE" id="PS51077"/>
    </source>
</evidence>
<dbReference type="Pfam" id="PF01614">
    <property type="entry name" value="IclR_C"/>
    <property type="match status" value="1"/>
</dbReference>
<proteinExistence type="predicted"/>
<evidence type="ECO:0000259" key="7">
    <source>
        <dbReference type="PROSITE" id="PS51078"/>
    </source>
</evidence>
<dbReference type="PANTHER" id="PTHR30136:SF35">
    <property type="entry name" value="HTH-TYPE TRANSCRIPTIONAL REGULATOR RV1719"/>
    <property type="match status" value="1"/>
</dbReference>
<dbReference type="GO" id="GO:0003700">
    <property type="term" value="F:DNA-binding transcription factor activity"/>
    <property type="evidence" value="ECO:0007669"/>
    <property type="project" value="TreeGrafter"/>
</dbReference>
<keyword evidence="2" id="KW-0238">DNA-binding</keyword>
<dbReference type="Gene3D" id="1.10.10.10">
    <property type="entry name" value="Winged helix-like DNA-binding domain superfamily/Winged helix DNA-binding domain"/>
    <property type="match status" value="1"/>
</dbReference>
<dbReference type="GO" id="GO:0003677">
    <property type="term" value="F:DNA binding"/>
    <property type="evidence" value="ECO:0007669"/>
    <property type="project" value="UniProtKB-KW"/>
</dbReference>
<evidence type="ECO:0000256" key="3">
    <source>
        <dbReference type="ARBA" id="ARBA00023163"/>
    </source>
</evidence>
<dbReference type="PANTHER" id="PTHR30136">
    <property type="entry name" value="HELIX-TURN-HELIX TRANSCRIPTIONAL REGULATOR, ICLR FAMILY"/>
    <property type="match status" value="1"/>
</dbReference>
<dbReference type="SMART" id="SM00346">
    <property type="entry name" value="HTH_ICLR"/>
    <property type="match status" value="1"/>
</dbReference>
<reference evidence="9" key="1">
    <citation type="submission" date="2016-11" db="EMBL/GenBank/DDBJ databases">
        <authorList>
            <person name="Varghese N."/>
            <person name="Submissions S."/>
        </authorList>
    </citation>
    <scope>NUCLEOTIDE SEQUENCE [LARGE SCALE GENOMIC DNA]</scope>
    <source>
        <strain evidence="9">DSM 16057</strain>
    </source>
</reference>
<name>A0A1M6C097_9FIRM</name>
<dbReference type="GO" id="GO:0045892">
    <property type="term" value="P:negative regulation of DNA-templated transcription"/>
    <property type="evidence" value="ECO:0007669"/>
    <property type="project" value="TreeGrafter"/>
</dbReference>
<keyword evidence="1" id="KW-0805">Transcription regulation</keyword>
<dbReference type="STRING" id="1121432.SAMN02745219_00550"/>
<dbReference type="Proteomes" id="UP000184529">
    <property type="component" value="Unassembled WGS sequence"/>
</dbReference>
<dbReference type="EMBL" id="FQZM01000006">
    <property type="protein sequence ID" value="SHI54400.1"/>
    <property type="molecule type" value="Genomic_DNA"/>
</dbReference>
<dbReference type="PROSITE" id="PS51077">
    <property type="entry name" value="HTH_ICLR"/>
    <property type="match status" value="1"/>
</dbReference>
<dbReference type="SUPFAM" id="SSF46785">
    <property type="entry name" value="Winged helix' DNA-binding domain"/>
    <property type="match status" value="1"/>
</dbReference>
<dbReference type="PROSITE" id="PS51078">
    <property type="entry name" value="ICLR_ED"/>
    <property type="match status" value="1"/>
</dbReference>
<gene>
    <name evidence="8" type="ORF">SAMN02745219_00550</name>
</gene>
<comment type="function">
    <text evidence="4">May be an activator protein for the gylABX operon.</text>
</comment>
<dbReference type="InterPro" id="IPR036388">
    <property type="entry name" value="WH-like_DNA-bd_sf"/>
</dbReference>
<dbReference type="Pfam" id="PF09339">
    <property type="entry name" value="HTH_IclR"/>
    <property type="match status" value="1"/>
</dbReference>
<evidence type="ECO:0000256" key="1">
    <source>
        <dbReference type="ARBA" id="ARBA00023015"/>
    </source>
</evidence>
<organism evidence="8 9">
    <name type="scientific">Desulfofundulus thermosubterraneus DSM 16057</name>
    <dbReference type="NCBI Taxonomy" id="1121432"/>
    <lineage>
        <taxon>Bacteria</taxon>
        <taxon>Bacillati</taxon>
        <taxon>Bacillota</taxon>
        <taxon>Clostridia</taxon>
        <taxon>Eubacteriales</taxon>
        <taxon>Peptococcaceae</taxon>
        <taxon>Desulfofundulus</taxon>
    </lineage>
</organism>
<accession>A0A1M6C097</accession>
<evidence type="ECO:0000313" key="9">
    <source>
        <dbReference type="Proteomes" id="UP000184529"/>
    </source>
</evidence>
<dbReference type="InterPro" id="IPR014757">
    <property type="entry name" value="Tscrpt_reg_IclR_C"/>
</dbReference>
<feature type="domain" description="HTH iclR-type" evidence="6">
    <location>
        <begin position="14"/>
        <end position="76"/>
    </location>
</feature>
<keyword evidence="9" id="KW-1185">Reference proteome</keyword>
<evidence type="ECO:0000256" key="4">
    <source>
        <dbReference type="ARBA" id="ARBA00058938"/>
    </source>
</evidence>
<sequence length="269" mass="30058">MKSGQRSGKRSYTNQSVEKTISILNAFRLDRPELSFAELQKITGFNRSTLHRFLVTLLDHGYLEYDTGAGVYRLGIRLFELGAIVMKNMDLRRVAMPFLKELAETLNETVHVVVREGIEGIYVEKYEPPGAMVTYSLVGKRLPLYCTAVGKVLLAFLEEAERVDLLAQLVLERRTPKTITDKEQLKAHLQQVYHQGYAVDDEELEEGLICVAVPIFGQNQKIVAAMSVSGAAHRIKAKLASPDGKLIALLQKVAAAISRQLGYVPERKS</sequence>
<dbReference type="InterPro" id="IPR036390">
    <property type="entry name" value="WH_DNA-bd_sf"/>
</dbReference>
<keyword evidence="3" id="KW-0804">Transcription</keyword>
<evidence type="ECO:0000256" key="2">
    <source>
        <dbReference type="ARBA" id="ARBA00023125"/>
    </source>
</evidence>
<dbReference type="SUPFAM" id="SSF55781">
    <property type="entry name" value="GAF domain-like"/>
    <property type="match status" value="1"/>
</dbReference>
<protein>
    <recommendedName>
        <fullName evidence="5">Glycerol operon regulatory protein</fullName>
    </recommendedName>
</protein>
<dbReference type="FunFam" id="1.10.10.10:FF:000056">
    <property type="entry name" value="IclR family transcriptional regulator"/>
    <property type="match status" value="1"/>
</dbReference>
<dbReference type="InterPro" id="IPR050707">
    <property type="entry name" value="HTH_MetabolicPath_Reg"/>
</dbReference>
<dbReference type="InterPro" id="IPR005471">
    <property type="entry name" value="Tscrpt_reg_IclR_N"/>
</dbReference>
<feature type="domain" description="IclR-ED" evidence="7">
    <location>
        <begin position="77"/>
        <end position="263"/>
    </location>
</feature>